<dbReference type="InterPro" id="IPR046336">
    <property type="entry name" value="Lon_prtase_N_sf"/>
</dbReference>
<dbReference type="RefSeq" id="WP_014103852.1">
    <property type="nucleotide sequence ID" value="NC_016026.1"/>
</dbReference>
<dbReference type="OrthoDB" id="9806457at2"/>
<dbReference type="AlphaFoldDB" id="G2KT85"/>
<sequence>MGCDLPPTLNDLPAEIPVFPLSGVLLLPHGQLPLNIFEPRYLSMVEDALKSHRIIGMIQPRGADNAHPALFETGCAGRIVNFSETNDGRYLVTLKGVARFRVKSELDQGRNGYRRVQADWADFSSDLDAVSCLNLDRPRLRGLLESYFELHGLSCDWNAVESATDNKLITCLSMICPLDAGEKQALLEASCCKTRADLFMTILDMAVRQSGALHTSCRHGSDTSLCH</sequence>
<dbReference type="SUPFAM" id="SSF88697">
    <property type="entry name" value="PUA domain-like"/>
    <property type="match status" value="1"/>
</dbReference>
<organism evidence="2 3">
    <name type="scientific">Micavibrio aeruginosavorus (strain ARL-13)</name>
    <dbReference type="NCBI Taxonomy" id="856793"/>
    <lineage>
        <taxon>Bacteria</taxon>
        <taxon>Pseudomonadati</taxon>
        <taxon>Bdellovibrionota</taxon>
        <taxon>Bdellovibrionia</taxon>
        <taxon>Bdellovibrionales</taxon>
        <taxon>Pseudobdellovibrionaceae</taxon>
        <taxon>Micavibrio</taxon>
    </lineage>
</organism>
<dbReference type="KEGG" id="mai:MICA_2327"/>
<dbReference type="HOGENOM" id="CLU_048359_2_1_5"/>
<gene>
    <name evidence="2" type="ordered locus">MICA_2327</name>
</gene>
<dbReference type="Pfam" id="PF02190">
    <property type="entry name" value="LON_substr_bdg"/>
    <property type="match status" value="1"/>
</dbReference>
<keyword evidence="2" id="KW-0645">Protease</keyword>
<keyword evidence="2" id="KW-0378">Hydrolase</keyword>
<dbReference type="InterPro" id="IPR015947">
    <property type="entry name" value="PUA-like_sf"/>
</dbReference>
<dbReference type="PROSITE" id="PS51787">
    <property type="entry name" value="LON_N"/>
    <property type="match status" value="1"/>
</dbReference>
<dbReference type="Proteomes" id="UP000009286">
    <property type="component" value="Chromosome"/>
</dbReference>
<feature type="domain" description="Lon N-terminal" evidence="1">
    <location>
        <begin position="16"/>
        <end position="207"/>
    </location>
</feature>
<dbReference type="STRING" id="856793.MICA_2327"/>
<dbReference type="EMBL" id="CP002382">
    <property type="protein sequence ID" value="AEP10629.1"/>
    <property type="molecule type" value="Genomic_DNA"/>
</dbReference>
<protein>
    <submittedName>
        <fullName evidence="2">ATP-dependent protease La domain protein</fullName>
    </submittedName>
</protein>
<dbReference type="GO" id="GO:0006508">
    <property type="term" value="P:proteolysis"/>
    <property type="evidence" value="ECO:0007669"/>
    <property type="project" value="UniProtKB-KW"/>
</dbReference>
<keyword evidence="3" id="KW-1185">Reference proteome</keyword>
<accession>G2KT85</accession>
<evidence type="ECO:0000259" key="1">
    <source>
        <dbReference type="PROSITE" id="PS51787"/>
    </source>
</evidence>
<dbReference type="SMART" id="SM00464">
    <property type="entry name" value="LON"/>
    <property type="match status" value="1"/>
</dbReference>
<dbReference type="InterPro" id="IPR003111">
    <property type="entry name" value="Lon_prtase_N"/>
</dbReference>
<dbReference type="PANTHER" id="PTHR46732">
    <property type="entry name" value="ATP-DEPENDENT PROTEASE LA (LON) DOMAIN PROTEIN"/>
    <property type="match status" value="1"/>
</dbReference>
<proteinExistence type="predicted"/>
<dbReference type="eggNOG" id="COG2802">
    <property type="taxonomic scope" value="Bacteria"/>
</dbReference>
<name>G2KT85_MICAA</name>
<reference evidence="2 3" key="1">
    <citation type="journal article" date="2011" name="BMC Genomics">
        <title>Genomic insights into an obligate epibiotic bacterial predator: Micavibrio aeruginosavorus ARL-13.</title>
        <authorList>
            <person name="Wang Z."/>
            <person name="Kadouri D."/>
            <person name="Wu M."/>
        </authorList>
    </citation>
    <scope>NUCLEOTIDE SEQUENCE [LARGE SCALE GENOMIC DNA]</scope>
    <source>
        <strain evidence="2 3">ARL-13</strain>
    </source>
</reference>
<dbReference type="Gene3D" id="2.30.130.40">
    <property type="entry name" value="LON domain-like"/>
    <property type="match status" value="1"/>
</dbReference>
<evidence type="ECO:0000313" key="3">
    <source>
        <dbReference type="Proteomes" id="UP000009286"/>
    </source>
</evidence>
<dbReference type="PANTHER" id="PTHR46732:SF8">
    <property type="entry name" value="ATP-DEPENDENT PROTEASE LA (LON) DOMAIN PROTEIN"/>
    <property type="match status" value="1"/>
</dbReference>
<dbReference type="GO" id="GO:0008233">
    <property type="term" value="F:peptidase activity"/>
    <property type="evidence" value="ECO:0007669"/>
    <property type="project" value="UniProtKB-KW"/>
</dbReference>
<evidence type="ECO:0000313" key="2">
    <source>
        <dbReference type="EMBL" id="AEP10629.1"/>
    </source>
</evidence>